<evidence type="ECO:0000256" key="1">
    <source>
        <dbReference type="SAM" id="SignalP"/>
    </source>
</evidence>
<dbReference type="Proteomes" id="UP000054717">
    <property type="component" value="Unassembled WGS sequence"/>
</dbReference>
<accession>A0A158FXS4</accession>
<keyword evidence="1" id="KW-0732">Signal</keyword>
<name>A0A158FXS4_9BURK</name>
<proteinExistence type="predicted"/>
<organism evidence="2 3">
    <name type="scientific">Caballeronia telluris</name>
    <dbReference type="NCBI Taxonomy" id="326475"/>
    <lineage>
        <taxon>Bacteria</taxon>
        <taxon>Pseudomonadati</taxon>
        <taxon>Pseudomonadota</taxon>
        <taxon>Betaproteobacteria</taxon>
        <taxon>Burkholderiales</taxon>
        <taxon>Burkholderiaceae</taxon>
        <taxon>Caballeronia</taxon>
    </lineage>
</organism>
<evidence type="ECO:0000313" key="3">
    <source>
        <dbReference type="Proteomes" id="UP000054717"/>
    </source>
</evidence>
<keyword evidence="3" id="KW-1185">Reference proteome</keyword>
<sequence>MKNVVKKGLAVLLLASFAVSTAAIAKSTHHHHKYPPAKHVKHEAH</sequence>
<evidence type="ECO:0000313" key="2">
    <source>
        <dbReference type="EMBL" id="SAL24625.1"/>
    </source>
</evidence>
<comment type="caution">
    <text evidence="2">The sequence shown here is derived from an EMBL/GenBank/DDBJ whole genome shotgun (WGS) entry which is preliminary data.</text>
</comment>
<reference evidence="2" key="1">
    <citation type="submission" date="2016-01" db="EMBL/GenBank/DDBJ databases">
        <authorList>
            <person name="Peeters Charlotte."/>
        </authorList>
    </citation>
    <scope>NUCLEOTIDE SEQUENCE</scope>
    <source>
        <strain evidence="2">LMG 22936</strain>
    </source>
</reference>
<dbReference type="EMBL" id="FCNZ02000004">
    <property type="protein sequence ID" value="SAL24625.1"/>
    <property type="molecule type" value="Genomic_DNA"/>
</dbReference>
<gene>
    <name evidence="2" type="ORF">AWB66_01379</name>
</gene>
<feature type="chain" id="PRO_5011108994" evidence="1">
    <location>
        <begin position="26"/>
        <end position="45"/>
    </location>
</feature>
<feature type="signal peptide" evidence="1">
    <location>
        <begin position="1"/>
        <end position="25"/>
    </location>
</feature>
<dbReference type="AlphaFoldDB" id="A0A158FXS4"/>
<dbReference type="RefSeq" id="WP_159462884.1">
    <property type="nucleotide sequence ID" value="NZ_FCNZ02000004.1"/>
</dbReference>
<protein>
    <submittedName>
        <fullName evidence="2">Uncharacterized protein</fullName>
    </submittedName>
</protein>